<organism evidence="1">
    <name type="scientific">Clostridioides difficile</name>
    <name type="common">Peptoclostridium difficile</name>
    <dbReference type="NCBI Taxonomy" id="1496"/>
    <lineage>
        <taxon>Bacteria</taxon>
        <taxon>Bacillati</taxon>
        <taxon>Bacillota</taxon>
        <taxon>Clostridia</taxon>
        <taxon>Peptostreptococcales</taxon>
        <taxon>Peptostreptococcaceae</taxon>
        <taxon>Clostridioides</taxon>
    </lineage>
</organism>
<sequence>MIFPTFVAMISPTGDIGSDKTNATNVAHAKPGKLGFLTKFFIIIAIITNKNPDTLPINKS</sequence>
<name>A0A068ZZP3_CLODI</name>
<protein>
    <submittedName>
        <fullName evidence="1">Uncharacterized protein</fullName>
    </submittedName>
</protein>
<gene>
    <name evidence="1" type="ORF">BN1096_310016</name>
</gene>
<dbReference type="AlphaFoldDB" id="A0A068ZZP3"/>
<accession>A0A068ZZP3</accession>
<dbReference type="EMBL" id="LK932482">
    <property type="protein sequence ID" value="CDS84194.1"/>
    <property type="molecule type" value="Genomic_DNA"/>
</dbReference>
<evidence type="ECO:0000313" key="1">
    <source>
        <dbReference type="EMBL" id="CDS84194.1"/>
    </source>
</evidence>
<reference evidence="1" key="1">
    <citation type="submission" date="2014-07" db="EMBL/GenBank/DDBJ databases">
        <authorList>
            <person name="Monot Marc"/>
        </authorList>
    </citation>
    <scope>NUCLEOTIDE SEQUENCE</scope>
</reference>
<proteinExistence type="predicted"/>